<organism evidence="1 2">
    <name type="scientific">Methanobrevibacter ruminantium (strain ATCC 35063 / DSM 1093 / JCM 13430 / OCM 146 / M1)</name>
    <name type="common">Methanobacterium ruminantium</name>
    <dbReference type="NCBI Taxonomy" id="634498"/>
    <lineage>
        <taxon>Archaea</taxon>
        <taxon>Methanobacteriati</taxon>
        <taxon>Methanobacteriota</taxon>
        <taxon>Methanomada group</taxon>
        <taxon>Methanobacteria</taxon>
        <taxon>Methanobacteriales</taxon>
        <taxon>Methanobacteriaceae</taxon>
        <taxon>Methanobrevibacter</taxon>
    </lineage>
</organism>
<proteinExistence type="predicted"/>
<evidence type="ECO:0000313" key="2">
    <source>
        <dbReference type="Proteomes" id="UP000008680"/>
    </source>
</evidence>
<dbReference type="Proteomes" id="UP000008680">
    <property type="component" value="Chromosome"/>
</dbReference>
<accession>D3E362</accession>
<dbReference type="GeneID" id="8770774"/>
<gene>
    <name evidence="1" type="ordered locus">mru_1123</name>
</gene>
<keyword evidence="2" id="KW-1185">Reference proteome</keyword>
<reference evidence="1 2" key="1">
    <citation type="journal article" date="2010" name="PLoS ONE">
        <title>The genome sequence of the rumen methanogen Methanobrevibacter ruminantium reveals new possibilities for controlling ruminant methane emissions.</title>
        <authorList>
            <person name="Leahy S.C."/>
            <person name="Kelly W.J."/>
            <person name="Altermann E."/>
            <person name="Ronimus R.S."/>
            <person name="Yeoman C.J."/>
            <person name="Pacheco D.M."/>
            <person name="Li D."/>
            <person name="Kong Z."/>
            <person name="McTavish S."/>
            <person name="Sang C."/>
            <person name="Lambie S.C."/>
            <person name="Janssen P.H."/>
            <person name="Dey D."/>
            <person name="Attwood G.T."/>
        </authorList>
    </citation>
    <scope>NUCLEOTIDE SEQUENCE [LARGE SCALE GENOMIC DNA]</scope>
    <source>
        <strain evidence="2">ATCC 35063 / DSM 1093 / JCM 13430 / OCM 146 / M1</strain>
    </source>
</reference>
<name>D3E362_METRM</name>
<dbReference type="KEGG" id="mru:mru_1123"/>
<evidence type="ECO:0000313" key="1">
    <source>
        <dbReference type="EMBL" id="ADC46973.1"/>
    </source>
</evidence>
<dbReference type="AlphaFoldDB" id="D3E362"/>
<dbReference type="HOGENOM" id="CLU_2949347_0_0_2"/>
<protein>
    <submittedName>
        <fullName evidence="1">Uncharacterized protein</fullName>
    </submittedName>
</protein>
<dbReference type="RefSeq" id="WP_012955923.1">
    <property type="nucleotide sequence ID" value="NC_013790.1"/>
</dbReference>
<dbReference type="eggNOG" id="arCOG12615">
    <property type="taxonomic scope" value="Archaea"/>
</dbReference>
<dbReference type="OrthoDB" id="77785at2157"/>
<sequence>MFYSTIMKIDSIDRLRDIRDALLVEQGINPTRNGEQAIRVVVDRIDEIQSTLDKKIEKL</sequence>
<dbReference type="PATRIC" id="fig|634498.28.peg.1124"/>
<dbReference type="EMBL" id="CP001719">
    <property type="protein sequence ID" value="ADC46973.1"/>
    <property type="molecule type" value="Genomic_DNA"/>
</dbReference>